<evidence type="ECO:0000313" key="2">
    <source>
        <dbReference type="EMBL" id="RPB01513.1"/>
    </source>
</evidence>
<accession>A0A3N4JT49</accession>
<name>A0A3N4JT49_9PEZI</name>
<keyword evidence="3" id="KW-1185">Reference proteome</keyword>
<dbReference type="EMBL" id="ML120372">
    <property type="protein sequence ID" value="RPB01513.1"/>
    <property type="molecule type" value="Genomic_DNA"/>
</dbReference>
<sequence length="76" mass="7862">MKYLGLTALSALLSLTASLGAAAPTPDDATFGCPGTGAFCNAICVNGINDDSPVNACWGQCSDKFYRSYSPEVTFC</sequence>
<proteinExistence type="predicted"/>
<gene>
    <name evidence="2" type="ORF">L873DRAFT_1803215</name>
</gene>
<evidence type="ECO:0000256" key="1">
    <source>
        <dbReference type="SAM" id="SignalP"/>
    </source>
</evidence>
<keyword evidence="1" id="KW-0732">Signal</keyword>
<feature type="chain" id="PRO_5018099210" description="Extracellular membrane protein CFEM domain-containing protein" evidence="1">
    <location>
        <begin position="23"/>
        <end position="76"/>
    </location>
</feature>
<dbReference type="Proteomes" id="UP000276215">
    <property type="component" value="Unassembled WGS sequence"/>
</dbReference>
<reference evidence="2 3" key="1">
    <citation type="journal article" date="2018" name="Nat. Ecol. Evol.">
        <title>Pezizomycetes genomes reveal the molecular basis of ectomycorrhizal truffle lifestyle.</title>
        <authorList>
            <person name="Murat C."/>
            <person name="Payen T."/>
            <person name="Noel B."/>
            <person name="Kuo A."/>
            <person name="Morin E."/>
            <person name="Chen J."/>
            <person name="Kohler A."/>
            <person name="Krizsan K."/>
            <person name="Balestrini R."/>
            <person name="Da Silva C."/>
            <person name="Montanini B."/>
            <person name="Hainaut M."/>
            <person name="Levati E."/>
            <person name="Barry K.W."/>
            <person name="Belfiori B."/>
            <person name="Cichocki N."/>
            <person name="Clum A."/>
            <person name="Dockter R.B."/>
            <person name="Fauchery L."/>
            <person name="Guy J."/>
            <person name="Iotti M."/>
            <person name="Le Tacon F."/>
            <person name="Lindquist E.A."/>
            <person name="Lipzen A."/>
            <person name="Malagnac F."/>
            <person name="Mello A."/>
            <person name="Molinier V."/>
            <person name="Miyauchi S."/>
            <person name="Poulain J."/>
            <person name="Riccioni C."/>
            <person name="Rubini A."/>
            <person name="Sitrit Y."/>
            <person name="Splivallo R."/>
            <person name="Traeger S."/>
            <person name="Wang M."/>
            <person name="Zifcakova L."/>
            <person name="Wipf D."/>
            <person name="Zambonelli A."/>
            <person name="Paolocci F."/>
            <person name="Nowrousian M."/>
            <person name="Ottonello S."/>
            <person name="Baldrian P."/>
            <person name="Spatafora J.W."/>
            <person name="Henrissat B."/>
            <person name="Nagy L.G."/>
            <person name="Aury J.M."/>
            <person name="Wincker P."/>
            <person name="Grigoriev I.V."/>
            <person name="Bonfante P."/>
            <person name="Martin F.M."/>
        </authorList>
    </citation>
    <scope>NUCLEOTIDE SEQUENCE [LARGE SCALE GENOMIC DNA]</scope>
    <source>
        <strain evidence="2 3">120613-1</strain>
    </source>
</reference>
<organism evidence="2 3">
    <name type="scientific">Choiromyces venosus 120613-1</name>
    <dbReference type="NCBI Taxonomy" id="1336337"/>
    <lineage>
        <taxon>Eukaryota</taxon>
        <taxon>Fungi</taxon>
        <taxon>Dikarya</taxon>
        <taxon>Ascomycota</taxon>
        <taxon>Pezizomycotina</taxon>
        <taxon>Pezizomycetes</taxon>
        <taxon>Pezizales</taxon>
        <taxon>Tuberaceae</taxon>
        <taxon>Choiromyces</taxon>
    </lineage>
</organism>
<evidence type="ECO:0000313" key="3">
    <source>
        <dbReference type="Proteomes" id="UP000276215"/>
    </source>
</evidence>
<protein>
    <recommendedName>
        <fullName evidence="4">Extracellular membrane protein CFEM domain-containing protein</fullName>
    </recommendedName>
</protein>
<dbReference type="AlphaFoldDB" id="A0A3N4JT49"/>
<feature type="signal peptide" evidence="1">
    <location>
        <begin position="1"/>
        <end position="22"/>
    </location>
</feature>
<evidence type="ECO:0008006" key="4">
    <source>
        <dbReference type="Google" id="ProtNLM"/>
    </source>
</evidence>